<keyword evidence="4 6" id="KW-1133">Transmembrane helix</keyword>
<evidence type="ECO:0000313" key="8">
    <source>
        <dbReference type="Proteomes" id="UP000070589"/>
    </source>
</evidence>
<dbReference type="GO" id="GO:0005886">
    <property type="term" value="C:plasma membrane"/>
    <property type="evidence" value="ECO:0007669"/>
    <property type="project" value="UniProtKB-SubCell"/>
</dbReference>
<evidence type="ECO:0000256" key="6">
    <source>
        <dbReference type="SAM" id="Phobius"/>
    </source>
</evidence>
<keyword evidence="5 6" id="KW-0472">Membrane</keyword>
<proteinExistence type="predicted"/>
<comment type="subcellular location">
    <subcellularLocation>
        <location evidence="1">Cell membrane</location>
        <topology evidence="1">Multi-pass membrane protein</topology>
    </subcellularLocation>
</comment>
<dbReference type="InterPro" id="IPR001851">
    <property type="entry name" value="ABC_transp_permease"/>
</dbReference>
<name>A0A133U8Y8_9EURY</name>
<keyword evidence="8" id="KW-1185">Reference proteome</keyword>
<dbReference type="AlphaFoldDB" id="A0A133U8Y8"/>
<feature type="transmembrane region" description="Helical" evidence="6">
    <location>
        <begin position="130"/>
        <end position="155"/>
    </location>
</feature>
<feature type="transmembrane region" description="Helical" evidence="6">
    <location>
        <begin position="91"/>
        <end position="110"/>
    </location>
</feature>
<evidence type="ECO:0000256" key="3">
    <source>
        <dbReference type="ARBA" id="ARBA00022692"/>
    </source>
</evidence>
<dbReference type="Proteomes" id="UP000070589">
    <property type="component" value="Unassembled WGS sequence"/>
</dbReference>
<dbReference type="Pfam" id="PF02653">
    <property type="entry name" value="BPD_transp_2"/>
    <property type="match status" value="1"/>
</dbReference>
<feature type="transmembrane region" description="Helical" evidence="6">
    <location>
        <begin position="6"/>
        <end position="28"/>
    </location>
</feature>
<dbReference type="GO" id="GO:0022857">
    <property type="term" value="F:transmembrane transporter activity"/>
    <property type="evidence" value="ECO:0007669"/>
    <property type="project" value="InterPro"/>
</dbReference>
<sequence length="305" mass="32565">MPVSDLFLLIRFGIKGTTPIALAAVGEVLNERGGLFNIGLEGIMLLGAFLSVFMAELTGSWLIGTLSGIILGAFISLIFSIIATYGKGNQLITGIGINIFAGGFAAFYIWKIWQPGHHMLSSEKLMIPGISTPIGSISWIFFIAIGMGILIYFVLHKTRFGMRVRAAGNNPFVADVSGVDVYKIRVKACVIGGALAGLAGAYISLGWLGMVTDGMPAGRGFIALATVVFSGLNPLTALAGAGIFGFFDGLSDWLLSVSWAKPLMMHGGNYFIHALPYLIVLIVLAVFIGKRRFPKAIGKPYLREK</sequence>
<organism evidence="7 8">
    <name type="scientific">candidate division MSBL1 archaeon SCGC-AAA259D14</name>
    <dbReference type="NCBI Taxonomy" id="1698261"/>
    <lineage>
        <taxon>Archaea</taxon>
        <taxon>Methanobacteriati</taxon>
        <taxon>Methanobacteriota</taxon>
        <taxon>candidate division MSBL1</taxon>
    </lineage>
</organism>
<evidence type="ECO:0008006" key="9">
    <source>
        <dbReference type="Google" id="ProtNLM"/>
    </source>
</evidence>
<evidence type="ECO:0000256" key="1">
    <source>
        <dbReference type="ARBA" id="ARBA00004651"/>
    </source>
</evidence>
<feature type="transmembrane region" description="Helical" evidence="6">
    <location>
        <begin position="267"/>
        <end position="289"/>
    </location>
</feature>
<evidence type="ECO:0000256" key="2">
    <source>
        <dbReference type="ARBA" id="ARBA00022475"/>
    </source>
</evidence>
<feature type="transmembrane region" description="Helical" evidence="6">
    <location>
        <begin position="61"/>
        <end position="84"/>
    </location>
</feature>
<feature type="transmembrane region" description="Helical" evidence="6">
    <location>
        <begin position="220"/>
        <end position="247"/>
    </location>
</feature>
<dbReference type="PANTHER" id="PTHR43370:SF1">
    <property type="entry name" value="GUANOSINE ABC TRANSPORTER PERMEASE PROTEIN NUPQ"/>
    <property type="match status" value="1"/>
</dbReference>
<evidence type="ECO:0000256" key="5">
    <source>
        <dbReference type="ARBA" id="ARBA00023136"/>
    </source>
</evidence>
<accession>A0A133U8Y8</accession>
<evidence type="ECO:0000313" key="7">
    <source>
        <dbReference type="EMBL" id="KXA90660.1"/>
    </source>
</evidence>
<dbReference type="PANTHER" id="PTHR43370">
    <property type="entry name" value="SUGAR ABC TRANSPORTER INTEGRAL MEMBRANE PROTEIN-RELATED"/>
    <property type="match status" value="1"/>
</dbReference>
<dbReference type="EMBL" id="LHXL01000002">
    <property type="protein sequence ID" value="KXA90660.1"/>
    <property type="molecule type" value="Genomic_DNA"/>
</dbReference>
<comment type="caution">
    <text evidence="7">The sequence shown here is derived from an EMBL/GenBank/DDBJ whole genome shotgun (WGS) entry which is preliminary data.</text>
</comment>
<dbReference type="CDD" id="cd06580">
    <property type="entry name" value="TM_PBP1_transp_TpRbsC_like"/>
    <property type="match status" value="1"/>
</dbReference>
<keyword evidence="2" id="KW-1003">Cell membrane</keyword>
<gene>
    <name evidence="7" type="ORF">AKJ62_00370</name>
</gene>
<keyword evidence="3 6" id="KW-0812">Transmembrane</keyword>
<feature type="transmembrane region" description="Helical" evidence="6">
    <location>
        <begin position="35"/>
        <end position="55"/>
    </location>
</feature>
<reference evidence="7 8" key="1">
    <citation type="journal article" date="2016" name="Sci. Rep.">
        <title>Metabolic traits of an uncultured archaeal lineage -MSBL1- from brine pools of the Red Sea.</title>
        <authorList>
            <person name="Mwirichia R."/>
            <person name="Alam I."/>
            <person name="Rashid M."/>
            <person name="Vinu M."/>
            <person name="Ba-Alawi W."/>
            <person name="Anthony Kamau A."/>
            <person name="Kamanda Ngugi D."/>
            <person name="Goker M."/>
            <person name="Klenk H.P."/>
            <person name="Bajic V."/>
            <person name="Stingl U."/>
        </authorList>
    </citation>
    <scope>NUCLEOTIDE SEQUENCE [LARGE SCALE GENOMIC DNA]</scope>
    <source>
        <strain evidence="7">SCGC-AAA259D14</strain>
    </source>
</reference>
<evidence type="ECO:0000256" key="4">
    <source>
        <dbReference type="ARBA" id="ARBA00022989"/>
    </source>
</evidence>
<protein>
    <recommendedName>
        <fullName evidence="9">ABC transporter permease</fullName>
    </recommendedName>
</protein>